<proteinExistence type="predicted"/>
<keyword evidence="2" id="KW-1185">Reference proteome</keyword>
<dbReference type="InterPro" id="IPR036873">
    <property type="entry name" value="Rhodanese-like_dom_sf"/>
</dbReference>
<gene>
    <name evidence="1" type="ORF">DS745_20555</name>
</gene>
<evidence type="ECO:0000313" key="2">
    <source>
        <dbReference type="Proteomes" id="UP000290649"/>
    </source>
</evidence>
<evidence type="ECO:0000313" key="1">
    <source>
        <dbReference type="EMBL" id="RXI96139.1"/>
    </source>
</evidence>
<dbReference type="RefSeq" id="WP_129080120.1">
    <property type="nucleotide sequence ID" value="NZ_QOUX01000047.1"/>
</dbReference>
<reference evidence="1 2" key="1">
    <citation type="journal article" date="2019" name="Int. J. Syst. Evol. Microbiol.">
        <title>Anaerobacillus alkaliphilus sp. nov., a novel alkaliphilic and moderately halophilic bacterium.</title>
        <authorList>
            <person name="Borsodi A.K."/>
            <person name="Aszalos J.M."/>
            <person name="Bihari P."/>
            <person name="Nagy I."/>
            <person name="Schumann P."/>
            <person name="Sproer C."/>
            <person name="Kovacs A.L."/>
            <person name="Boka K."/>
            <person name="Dobosy P."/>
            <person name="Ovari M."/>
            <person name="Szili-Kovacs T."/>
            <person name="Toth E."/>
        </authorList>
    </citation>
    <scope>NUCLEOTIDE SEQUENCE [LARGE SCALE GENOMIC DNA]</scope>
    <source>
        <strain evidence="1 2">B16-10</strain>
    </source>
</reference>
<organism evidence="1 2">
    <name type="scientific">Anaerobacillus alkaliphilus</name>
    <dbReference type="NCBI Taxonomy" id="1548597"/>
    <lineage>
        <taxon>Bacteria</taxon>
        <taxon>Bacillati</taxon>
        <taxon>Bacillota</taxon>
        <taxon>Bacilli</taxon>
        <taxon>Bacillales</taxon>
        <taxon>Bacillaceae</taxon>
        <taxon>Anaerobacillus</taxon>
    </lineage>
</organism>
<dbReference type="Proteomes" id="UP000290649">
    <property type="component" value="Unassembled WGS sequence"/>
</dbReference>
<dbReference type="SUPFAM" id="SSF52821">
    <property type="entry name" value="Rhodanese/Cell cycle control phosphatase"/>
    <property type="match status" value="1"/>
</dbReference>
<keyword evidence="1" id="KW-0808">Transferase</keyword>
<accession>A0A4V1LFQ8</accession>
<dbReference type="EMBL" id="QOUX01000047">
    <property type="protein sequence ID" value="RXI96139.1"/>
    <property type="molecule type" value="Genomic_DNA"/>
</dbReference>
<dbReference type="AlphaFoldDB" id="A0A4V1LFQ8"/>
<sequence>MLIILLGIVTIVFLFFLYERYVPIIGIRSVDVQTEKFDENVVLLDVRDYNIAFKSPVKEVSIHLPLAYLKRNFQDVRGKNVVVIASDQLLVNLSARFLRRRGIRIIGYYTQQSSGQELSTVPCSKNSCIGMNK</sequence>
<dbReference type="OrthoDB" id="2967651at2"/>
<name>A0A4V1LFQ8_9BACI</name>
<protein>
    <submittedName>
        <fullName evidence="1">Sulfurtransferase</fullName>
    </submittedName>
</protein>
<dbReference type="Gene3D" id="3.40.250.10">
    <property type="entry name" value="Rhodanese-like domain"/>
    <property type="match status" value="1"/>
</dbReference>
<comment type="caution">
    <text evidence="1">The sequence shown here is derived from an EMBL/GenBank/DDBJ whole genome shotgun (WGS) entry which is preliminary data.</text>
</comment>
<dbReference type="GO" id="GO:0016740">
    <property type="term" value="F:transferase activity"/>
    <property type="evidence" value="ECO:0007669"/>
    <property type="project" value="UniProtKB-KW"/>
</dbReference>